<organism evidence="3 4">
    <name type="scientific">Falsigemmobacter faecalis</name>
    <dbReference type="NCBI Taxonomy" id="2488730"/>
    <lineage>
        <taxon>Bacteria</taxon>
        <taxon>Pseudomonadati</taxon>
        <taxon>Pseudomonadota</taxon>
        <taxon>Alphaproteobacteria</taxon>
        <taxon>Rhodobacterales</taxon>
        <taxon>Paracoccaceae</taxon>
        <taxon>Falsigemmobacter</taxon>
    </lineage>
</organism>
<proteinExistence type="predicted"/>
<gene>
    <name evidence="3" type="ORF">EG244_05235</name>
</gene>
<dbReference type="InterPro" id="IPR005094">
    <property type="entry name" value="Endonuclease_MobA/VirD2"/>
</dbReference>
<evidence type="ECO:0000313" key="4">
    <source>
        <dbReference type="Proteomes" id="UP000282125"/>
    </source>
</evidence>
<feature type="region of interest" description="Disordered" evidence="1">
    <location>
        <begin position="278"/>
        <end position="378"/>
    </location>
</feature>
<evidence type="ECO:0000313" key="3">
    <source>
        <dbReference type="EMBL" id="RRH76576.1"/>
    </source>
</evidence>
<accession>A0A3P3DSA8</accession>
<dbReference type="EMBL" id="RRAZ01000006">
    <property type="protein sequence ID" value="RRH76576.1"/>
    <property type="molecule type" value="Genomic_DNA"/>
</dbReference>
<sequence length="468" mass="50812">MMRPHCKRHSDPDVLMNYTMREGAELLGGTLPVLAPGLLRERLKALAGPKDGLLHVILSLPKGLQASNELWLKIVGRALKGLGIDSETTPWFSVRHSDKDCDHVHTGIALSDFAGRRLEPRTSEAACTAVHRDLCTHLCLPEPPYDDGRITLSPQVPARRIRSEPRNRLKDELTEAFVKHQPENLEGLNAVMGSFKAKAVMNGHGVSSWQWSDGTSTLWGGWLGKAWQPAALKLRFAFAAGLRRMRNHIENALIERALQHPKLMEILHDLDTTPHAAAVARAAESSADQDGTGGSECSGPAPAFAPAQQAGRRQGEPRRPLGDDLAGREGRFGAEFAGNRRIEGGREVPDLGPGAGGDGDRQPHAPDGATDGADQQGAEPEARLTFGAWLARCSGIAASLEGDWSIRAKASPPQIFMRFGDDSSVFIRPDNLRIGKAGKTAEAFVKIYFPSSEEPDLPNEDVDLPRPW</sequence>
<keyword evidence="4" id="KW-1185">Reference proteome</keyword>
<dbReference type="AlphaFoldDB" id="A0A3P3DSA8"/>
<evidence type="ECO:0000259" key="2">
    <source>
        <dbReference type="Pfam" id="PF03432"/>
    </source>
</evidence>
<feature type="domain" description="MobA/VirD2-like nuclease" evidence="2">
    <location>
        <begin position="51"/>
        <end position="136"/>
    </location>
</feature>
<protein>
    <recommendedName>
        <fullName evidence="2">MobA/VirD2-like nuclease domain-containing protein</fullName>
    </recommendedName>
</protein>
<evidence type="ECO:0000256" key="1">
    <source>
        <dbReference type="SAM" id="MobiDB-lite"/>
    </source>
</evidence>
<feature type="compositionally biased region" description="Low complexity" evidence="1">
    <location>
        <begin position="299"/>
        <end position="312"/>
    </location>
</feature>
<comment type="caution">
    <text evidence="3">The sequence shown here is derived from an EMBL/GenBank/DDBJ whole genome shotgun (WGS) entry which is preliminary data.</text>
</comment>
<name>A0A3P3DSA8_9RHOB</name>
<dbReference type="Proteomes" id="UP000282125">
    <property type="component" value="Unassembled WGS sequence"/>
</dbReference>
<dbReference type="Pfam" id="PF03432">
    <property type="entry name" value="Relaxase"/>
    <property type="match status" value="1"/>
</dbReference>
<feature type="compositionally biased region" description="Basic and acidic residues" evidence="1">
    <location>
        <begin position="313"/>
        <end position="349"/>
    </location>
</feature>
<dbReference type="OrthoDB" id="7873872at2"/>
<reference evidence="3 4" key="1">
    <citation type="submission" date="2018-11" db="EMBL/GenBank/DDBJ databases">
        <title>Gemmobacter sp. nov., YIM 102744-1 draft genome.</title>
        <authorList>
            <person name="Li G."/>
            <person name="Jiang Y."/>
        </authorList>
    </citation>
    <scope>NUCLEOTIDE SEQUENCE [LARGE SCALE GENOMIC DNA]</scope>
    <source>
        <strain evidence="3 4">YIM 102744-1</strain>
    </source>
</reference>